<name>A0A383BY48_9ZZZZ</name>
<evidence type="ECO:0000313" key="1">
    <source>
        <dbReference type="EMBL" id="SVE24743.1"/>
    </source>
</evidence>
<accession>A0A383BY48</accession>
<protein>
    <submittedName>
        <fullName evidence="1">Uncharacterized protein</fullName>
    </submittedName>
</protein>
<proteinExistence type="predicted"/>
<feature type="non-terminal residue" evidence="1">
    <location>
        <position position="109"/>
    </location>
</feature>
<dbReference type="PROSITE" id="PS51257">
    <property type="entry name" value="PROKAR_LIPOPROTEIN"/>
    <property type="match status" value="1"/>
</dbReference>
<sequence length="109" mass="12422">MKFFGPILILCIILSCNKGKNNCVEHNLDACNTDVAKTNIRIQNNSAYDFCNVVLNPGGRYTNYGEIKGGETSCYRIYDKAYRYAYVNLYIDGEEYIIQPIDYVGEQPL</sequence>
<dbReference type="EMBL" id="UINC01204146">
    <property type="protein sequence ID" value="SVE24743.1"/>
    <property type="molecule type" value="Genomic_DNA"/>
</dbReference>
<reference evidence="1" key="1">
    <citation type="submission" date="2018-05" db="EMBL/GenBank/DDBJ databases">
        <authorList>
            <person name="Lanie J.A."/>
            <person name="Ng W.-L."/>
            <person name="Kazmierczak K.M."/>
            <person name="Andrzejewski T.M."/>
            <person name="Davidsen T.M."/>
            <person name="Wayne K.J."/>
            <person name="Tettelin H."/>
            <person name="Glass J.I."/>
            <person name="Rusch D."/>
            <person name="Podicherti R."/>
            <person name="Tsui H.-C.T."/>
            <person name="Winkler M.E."/>
        </authorList>
    </citation>
    <scope>NUCLEOTIDE SEQUENCE</scope>
</reference>
<dbReference type="AlphaFoldDB" id="A0A383BY48"/>
<gene>
    <name evidence="1" type="ORF">METZ01_LOCUS477597</name>
</gene>
<organism evidence="1">
    <name type="scientific">marine metagenome</name>
    <dbReference type="NCBI Taxonomy" id="408172"/>
    <lineage>
        <taxon>unclassified sequences</taxon>
        <taxon>metagenomes</taxon>
        <taxon>ecological metagenomes</taxon>
    </lineage>
</organism>